<name>A0A2S5GZ33_9BURK</name>
<reference evidence="2 3" key="1">
    <citation type="submission" date="2018-02" db="EMBL/GenBank/DDBJ databases">
        <title>Draft Genome of Achromobacter spanius stain 6.</title>
        <authorList>
            <person name="Gunasekera T.S."/>
            <person name="Radwan O."/>
            <person name="Ruiz O.N."/>
        </authorList>
    </citation>
    <scope>NUCLEOTIDE SEQUENCE [LARGE SCALE GENOMIC DNA]</scope>
    <source>
        <strain evidence="2 3">6</strain>
    </source>
</reference>
<gene>
    <name evidence="2" type="ORF">C4E15_02315</name>
</gene>
<feature type="transmembrane region" description="Helical" evidence="1">
    <location>
        <begin position="112"/>
        <end position="138"/>
    </location>
</feature>
<proteinExistence type="predicted"/>
<protein>
    <submittedName>
        <fullName evidence="2">Uncharacterized protein</fullName>
    </submittedName>
</protein>
<keyword evidence="1" id="KW-1133">Transmembrane helix</keyword>
<keyword evidence="1" id="KW-0812">Transmembrane</keyword>
<comment type="caution">
    <text evidence="2">The sequence shown here is derived from an EMBL/GenBank/DDBJ whole genome shotgun (WGS) entry which is preliminary data.</text>
</comment>
<sequence>MLAAAPWSLAAFLLSLPFAILAATLAWTGSALYLLLALINLIAFARVTFAWHRVVVLGSGANPDAARGGSAEARHLMVFSVLVLIVAVLARATGDLPYVLYMLMNGPDTNKFLAALVPAVLVVWLPVLFCVAVLALSLPRTAVTGDASLQGIRAAMPYPRWPLVLALAVLVSLGGFAHSGLTEYLHYATNAGLLWTAGYVVLFAVMTFVVAAMVAVAYRDGVRR</sequence>
<accession>A0A2S5GZ33</accession>
<feature type="transmembrane region" description="Helical" evidence="1">
    <location>
        <begin position="197"/>
        <end position="218"/>
    </location>
</feature>
<feature type="transmembrane region" description="Helical" evidence="1">
    <location>
        <begin position="32"/>
        <end position="52"/>
    </location>
</feature>
<dbReference type="OrthoDB" id="8666708at2"/>
<evidence type="ECO:0000313" key="2">
    <source>
        <dbReference type="EMBL" id="PPA78342.1"/>
    </source>
</evidence>
<dbReference type="Proteomes" id="UP000239990">
    <property type="component" value="Unassembled WGS sequence"/>
</dbReference>
<feature type="transmembrane region" description="Helical" evidence="1">
    <location>
        <begin position="73"/>
        <end position="92"/>
    </location>
</feature>
<evidence type="ECO:0000313" key="3">
    <source>
        <dbReference type="Proteomes" id="UP000239990"/>
    </source>
</evidence>
<keyword evidence="1" id="KW-0472">Membrane</keyword>
<evidence type="ECO:0000256" key="1">
    <source>
        <dbReference type="SAM" id="Phobius"/>
    </source>
</evidence>
<feature type="transmembrane region" description="Helical" evidence="1">
    <location>
        <begin position="158"/>
        <end position="177"/>
    </location>
</feature>
<organism evidence="2 3">
    <name type="scientific">Achromobacter spanius</name>
    <dbReference type="NCBI Taxonomy" id="217203"/>
    <lineage>
        <taxon>Bacteria</taxon>
        <taxon>Pseudomonadati</taxon>
        <taxon>Pseudomonadota</taxon>
        <taxon>Betaproteobacteria</taxon>
        <taxon>Burkholderiales</taxon>
        <taxon>Alcaligenaceae</taxon>
        <taxon>Achromobacter</taxon>
    </lineage>
</organism>
<dbReference type="AlphaFoldDB" id="A0A2S5GZ33"/>
<dbReference type="EMBL" id="PREU01000001">
    <property type="protein sequence ID" value="PPA78342.1"/>
    <property type="molecule type" value="Genomic_DNA"/>
</dbReference>